<reference evidence="2 3" key="1">
    <citation type="submission" date="2019-07" db="EMBL/GenBank/DDBJ databases">
        <title>Whole genome shotgun sequence of Agrococcus baldri NBRC 103055.</title>
        <authorList>
            <person name="Hosoyama A."/>
            <person name="Uohara A."/>
            <person name="Ohji S."/>
            <person name="Ichikawa N."/>
        </authorList>
    </citation>
    <scope>NUCLEOTIDE SEQUENCE [LARGE SCALE GENOMIC DNA]</scope>
    <source>
        <strain evidence="2 3">NBRC 103055</strain>
    </source>
</reference>
<organism evidence="2 3">
    <name type="scientific">Agrococcus baldri</name>
    <dbReference type="NCBI Taxonomy" id="153730"/>
    <lineage>
        <taxon>Bacteria</taxon>
        <taxon>Bacillati</taxon>
        <taxon>Actinomycetota</taxon>
        <taxon>Actinomycetes</taxon>
        <taxon>Micrococcales</taxon>
        <taxon>Microbacteriaceae</taxon>
        <taxon>Agrococcus</taxon>
    </lineage>
</organism>
<gene>
    <name evidence="2" type="ORF">ABA31_04070</name>
</gene>
<dbReference type="RefSeq" id="WP_146792445.1">
    <property type="nucleotide sequence ID" value="NZ_BJUU01000002.1"/>
</dbReference>
<dbReference type="AlphaFoldDB" id="A0AA87RA23"/>
<dbReference type="Proteomes" id="UP000321749">
    <property type="component" value="Unassembled WGS sequence"/>
</dbReference>
<evidence type="ECO:0000313" key="2">
    <source>
        <dbReference type="EMBL" id="GEK79056.1"/>
    </source>
</evidence>
<name>A0AA87RA23_9MICO</name>
<keyword evidence="3" id="KW-1185">Reference proteome</keyword>
<sequence>MSTSTTPARRALVTIGVLAATTVGLAGCIPMPPSAPPTATVTPEPSAPPAGPGTTEPSEPADPTETPEPGAGANTVEGQIPADGEGTATFTIDERSAVVLGAASPSGEDLALSMQVGDATIEMDDSDSIIDAFSFDSSGRNPTLALVLDAGDYTVTLTEYSGDATDFVFEHHASSTTIEPGSSGELEITDAPALAIVPIASGTETLSVESEIDTVMWAGVLGSGSIYMNDDGGGNLNPAFQLEDEQPQDIAVVLAAYGSETGPLTLTVE</sequence>
<evidence type="ECO:0000313" key="3">
    <source>
        <dbReference type="Proteomes" id="UP000321749"/>
    </source>
</evidence>
<protein>
    <submittedName>
        <fullName evidence="2">Uncharacterized protein</fullName>
    </submittedName>
</protein>
<comment type="caution">
    <text evidence="2">The sequence shown here is derived from an EMBL/GenBank/DDBJ whole genome shotgun (WGS) entry which is preliminary data.</text>
</comment>
<evidence type="ECO:0000256" key="1">
    <source>
        <dbReference type="SAM" id="MobiDB-lite"/>
    </source>
</evidence>
<proteinExistence type="predicted"/>
<dbReference type="EMBL" id="BJUU01000002">
    <property type="protein sequence ID" value="GEK79056.1"/>
    <property type="molecule type" value="Genomic_DNA"/>
</dbReference>
<accession>A0AA87RA23</accession>
<feature type="region of interest" description="Disordered" evidence="1">
    <location>
        <begin position="33"/>
        <end position="86"/>
    </location>
</feature>